<dbReference type="Proteomes" id="UP001214094">
    <property type="component" value="Plasmid unnamedA"/>
</dbReference>
<dbReference type="Gene3D" id="1.10.10.10">
    <property type="entry name" value="Winged helix-like DNA-binding domain superfamily/Winged helix DNA-binding domain"/>
    <property type="match status" value="2"/>
</dbReference>
<dbReference type="RefSeq" id="WP_034797918.1">
    <property type="nucleotide sequence ID" value="NZ_CP015881.1"/>
</dbReference>
<keyword evidence="3" id="KW-1185">Reference proteome</keyword>
<dbReference type="HAMAP" id="MF_01584">
    <property type="entry name" value="UPF0502"/>
    <property type="match status" value="1"/>
</dbReference>
<sequence length="215" mass="23817">MNTTSDTDFPVLNAVEARVLGCLIEKKETTPDVYPLTLNSAHSAANQKTARDPVMALEQVEIHRALSSLGQKGLVRQAFASRVERYEHLAANRFSLTSPQIVVLGLLLLRGPQTAYELWARSERMARFSSIEELKDNLDLMMGRRPPLIVQLNRGAGQREDRFAHLLCGEVEQPAERAAVSSAPSGSALSALEERQEALERKVATLEEQLDALTR</sequence>
<dbReference type="InterPro" id="IPR036388">
    <property type="entry name" value="WH-like_DNA-bd_sf"/>
</dbReference>
<dbReference type="SUPFAM" id="SSF46785">
    <property type="entry name" value="Winged helix' DNA-binding domain"/>
    <property type="match status" value="2"/>
</dbReference>
<dbReference type="Pfam" id="PF04337">
    <property type="entry name" value="DUF480"/>
    <property type="match status" value="1"/>
</dbReference>
<keyword evidence="2" id="KW-0614">Plasmid</keyword>
<reference evidence="2 3" key="1">
    <citation type="submission" date="2023-03" db="EMBL/GenBank/DDBJ databases">
        <title>Comparative genome and transcriptome analysis combination mining strategies for increasing vitamin B12 production of Ensifer adhaerens strain.</title>
        <authorList>
            <person name="Yongheng L."/>
        </authorList>
    </citation>
    <scope>NUCLEOTIDE SEQUENCE [LARGE SCALE GENOMIC DNA]</scope>
    <source>
        <strain evidence="2 3">Casida A-T305</strain>
        <plasmid evidence="2 3">unnamedA</plasmid>
    </source>
</reference>
<evidence type="ECO:0000313" key="3">
    <source>
        <dbReference type="Proteomes" id="UP001214094"/>
    </source>
</evidence>
<dbReference type="GeneID" id="29521536"/>
<dbReference type="PANTHER" id="PTHR38768:SF1">
    <property type="entry name" value="UPF0502 PROTEIN YCEH"/>
    <property type="match status" value="1"/>
</dbReference>
<geneLocation type="plasmid" evidence="2 3">
    <name>unnamedA</name>
</geneLocation>
<dbReference type="EMBL" id="CP121309">
    <property type="protein sequence ID" value="WFP92864.1"/>
    <property type="molecule type" value="Genomic_DNA"/>
</dbReference>
<dbReference type="PANTHER" id="PTHR38768">
    <property type="entry name" value="UPF0502 PROTEIN YCEH"/>
    <property type="match status" value="1"/>
</dbReference>
<name>A0ABY8HN04_ENSAD</name>
<gene>
    <name evidence="2" type="ORF">P4B07_24170</name>
</gene>
<organism evidence="2 3">
    <name type="scientific">Ensifer adhaerens</name>
    <name type="common">Sinorhizobium morelense</name>
    <dbReference type="NCBI Taxonomy" id="106592"/>
    <lineage>
        <taxon>Bacteria</taxon>
        <taxon>Pseudomonadati</taxon>
        <taxon>Pseudomonadota</taxon>
        <taxon>Alphaproteobacteria</taxon>
        <taxon>Hyphomicrobiales</taxon>
        <taxon>Rhizobiaceae</taxon>
        <taxon>Sinorhizobium/Ensifer group</taxon>
        <taxon>Ensifer</taxon>
    </lineage>
</organism>
<evidence type="ECO:0000313" key="2">
    <source>
        <dbReference type="EMBL" id="WFP92864.1"/>
    </source>
</evidence>
<accession>A0ABY8HN04</accession>
<proteinExistence type="inferred from homology"/>
<comment type="similarity">
    <text evidence="1">Belongs to the UPF0502 family.</text>
</comment>
<dbReference type="InterPro" id="IPR007432">
    <property type="entry name" value="DUF480"/>
</dbReference>
<protein>
    <submittedName>
        <fullName evidence="2">DUF480 domain-containing protein</fullName>
    </submittedName>
</protein>
<dbReference type="InterPro" id="IPR036390">
    <property type="entry name" value="WH_DNA-bd_sf"/>
</dbReference>
<evidence type="ECO:0000256" key="1">
    <source>
        <dbReference type="HAMAP-Rule" id="MF_01584"/>
    </source>
</evidence>